<evidence type="ECO:0000256" key="1">
    <source>
        <dbReference type="ARBA" id="ARBA00023015"/>
    </source>
</evidence>
<evidence type="ECO:0000259" key="4">
    <source>
        <dbReference type="PROSITE" id="PS01124"/>
    </source>
</evidence>
<keyword evidence="3" id="KW-0804">Transcription</keyword>
<dbReference type="InterPro" id="IPR018060">
    <property type="entry name" value="HTH_AraC"/>
</dbReference>
<dbReference type="PROSITE" id="PS00041">
    <property type="entry name" value="HTH_ARAC_FAMILY_1"/>
    <property type="match status" value="1"/>
</dbReference>
<evidence type="ECO:0000256" key="3">
    <source>
        <dbReference type="ARBA" id="ARBA00023163"/>
    </source>
</evidence>
<name>A0A927MX11_9ACTN</name>
<keyword evidence="2 5" id="KW-0238">DNA-binding</keyword>
<dbReference type="GO" id="GO:0003700">
    <property type="term" value="F:DNA-binding transcription factor activity"/>
    <property type="evidence" value="ECO:0007669"/>
    <property type="project" value="InterPro"/>
</dbReference>
<gene>
    <name evidence="5" type="ORF">HEB94_001643</name>
</gene>
<dbReference type="PANTHER" id="PTHR43436:SF1">
    <property type="entry name" value="TRANSCRIPTIONAL REGULATORY PROTEIN"/>
    <property type="match status" value="1"/>
</dbReference>
<dbReference type="AlphaFoldDB" id="A0A927MX11"/>
<dbReference type="Gene3D" id="1.10.10.60">
    <property type="entry name" value="Homeodomain-like"/>
    <property type="match status" value="1"/>
</dbReference>
<keyword evidence="6" id="KW-1185">Reference proteome</keyword>
<reference evidence="5" key="1">
    <citation type="submission" date="2020-10" db="EMBL/GenBank/DDBJ databases">
        <title>Sequencing the genomes of 1000 actinobacteria strains.</title>
        <authorList>
            <person name="Klenk H.-P."/>
        </authorList>
    </citation>
    <scope>NUCLEOTIDE SEQUENCE</scope>
    <source>
        <strain evidence="5">DSM 45354</strain>
    </source>
</reference>
<dbReference type="Pfam" id="PF12833">
    <property type="entry name" value="HTH_18"/>
    <property type="match status" value="1"/>
</dbReference>
<proteinExistence type="predicted"/>
<accession>A0A927MX11</accession>
<dbReference type="GO" id="GO:0043565">
    <property type="term" value="F:sequence-specific DNA binding"/>
    <property type="evidence" value="ECO:0007669"/>
    <property type="project" value="InterPro"/>
</dbReference>
<sequence length="335" mass="36494">MSSTLGGRLHETREFLHDPLAAGRSPRFLCCTRDMSLDELRELLERHVRPDLTTAIEGVRICKADRTTSPESSMSGTVLAVIAQGGKRLALGDSVYEYGAGQYLVASVDLPVTGQVIDAVPGHPAFSFGMTLEPAAIAELLLQAAPGDLPRSPGTAGPGIAVSDAPEELLDAIVRLLRLLDRPRDRKALAPLFKREILWRLMTGEQGDLVRQLGLADSGLSHITRAVRWIRENYTRPFRIEEVAQLSGMSVSAFHRNFHAVTAMSPIQYQKHIRLQAARLLLANSPNDITGVGYRVGYDSPSQFSREYRRLFGAPPSIDAVRLRGGAGRAAAALP</sequence>
<dbReference type="InterPro" id="IPR009057">
    <property type="entry name" value="Homeodomain-like_sf"/>
</dbReference>
<dbReference type="Proteomes" id="UP000638648">
    <property type="component" value="Unassembled WGS sequence"/>
</dbReference>
<dbReference type="Pfam" id="PF06719">
    <property type="entry name" value="AraC_N"/>
    <property type="match status" value="1"/>
</dbReference>
<dbReference type="RefSeq" id="WP_337917505.1">
    <property type="nucleotide sequence ID" value="NZ_BAABJL010000124.1"/>
</dbReference>
<dbReference type="EMBL" id="JADBEM010000001">
    <property type="protein sequence ID" value="MBE1604795.1"/>
    <property type="molecule type" value="Genomic_DNA"/>
</dbReference>
<evidence type="ECO:0000313" key="6">
    <source>
        <dbReference type="Proteomes" id="UP000638648"/>
    </source>
</evidence>
<dbReference type="PANTHER" id="PTHR43436">
    <property type="entry name" value="ARAC-FAMILY TRANSCRIPTIONAL REGULATOR"/>
    <property type="match status" value="1"/>
</dbReference>
<protein>
    <submittedName>
        <fullName evidence="5">AraC-like DNA-binding protein</fullName>
    </submittedName>
</protein>
<evidence type="ECO:0000313" key="5">
    <source>
        <dbReference type="EMBL" id="MBE1604795.1"/>
    </source>
</evidence>
<keyword evidence="1" id="KW-0805">Transcription regulation</keyword>
<comment type="caution">
    <text evidence="5">The sequence shown here is derived from an EMBL/GenBank/DDBJ whole genome shotgun (WGS) entry which is preliminary data.</text>
</comment>
<feature type="domain" description="HTH araC/xylS-type" evidence="4">
    <location>
        <begin position="224"/>
        <end position="322"/>
    </location>
</feature>
<dbReference type="InterPro" id="IPR009594">
    <property type="entry name" value="Tscrpt_reg_HTH_AraC_N"/>
</dbReference>
<dbReference type="InterPro" id="IPR018062">
    <property type="entry name" value="HTH_AraC-typ_CS"/>
</dbReference>
<evidence type="ECO:0000256" key="2">
    <source>
        <dbReference type="ARBA" id="ARBA00023125"/>
    </source>
</evidence>
<organism evidence="5 6">
    <name type="scientific">Actinopolymorpha pittospori</name>
    <dbReference type="NCBI Taxonomy" id="648752"/>
    <lineage>
        <taxon>Bacteria</taxon>
        <taxon>Bacillati</taxon>
        <taxon>Actinomycetota</taxon>
        <taxon>Actinomycetes</taxon>
        <taxon>Propionibacteriales</taxon>
        <taxon>Actinopolymorphaceae</taxon>
        <taxon>Actinopolymorpha</taxon>
    </lineage>
</organism>
<dbReference type="SUPFAM" id="SSF46689">
    <property type="entry name" value="Homeodomain-like"/>
    <property type="match status" value="2"/>
</dbReference>
<dbReference type="SMART" id="SM00342">
    <property type="entry name" value="HTH_ARAC"/>
    <property type="match status" value="1"/>
</dbReference>
<dbReference type="PROSITE" id="PS01124">
    <property type="entry name" value="HTH_ARAC_FAMILY_2"/>
    <property type="match status" value="1"/>
</dbReference>